<proteinExistence type="predicted"/>
<evidence type="ECO:0000313" key="1">
    <source>
        <dbReference type="EMBL" id="QSQ11358.1"/>
    </source>
</evidence>
<gene>
    <name evidence="1" type="ORF">JY572_23420</name>
</gene>
<organism evidence="1 2">
    <name type="scientific">Myxococcus landrumensis</name>
    <dbReference type="NCBI Taxonomy" id="2813577"/>
    <lineage>
        <taxon>Bacteria</taxon>
        <taxon>Pseudomonadati</taxon>
        <taxon>Myxococcota</taxon>
        <taxon>Myxococcia</taxon>
        <taxon>Myxococcales</taxon>
        <taxon>Cystobacterineae</taxon>
        <taxon>Myxococcaceae</taxon>
        <taxon>Myxococcus</taxon>
    </lineage>
</organism>
<dbReference type="RefSeq" id="WP_206713111.1">
    <property type="nucleotide sequence ID" value="NZ_CP071091.1"/>
</dbReference>
<reference evidence="1 2" key="1">
    <citation type="submission" date="2021-02" db="EMBL/GenBank/DDBJ databases">
        <title>De Novo genome assembly of isolated myxobacteria.</title>
        <authorList>
            <person name="Stevens D.C."/>
        </authorList>
    </citation>
    <scope>NUCLEOTIDE SEQUENCE [LARGE SCALE GENOMIC DNA]</scope>
    <source>
        <strain evidence="1 2">SCHIC003</strain>
    </source>
</reference>
<evidence type="ECO:0000313" key="2">
    <source>
        <dbReference type="Proteomes" id="UP000663090"/>
    </source>
</evidence>
<sequence>MTVHTMSVSATKTKKVIEHLRQHGGQGKGWYHAHQDPRPLDEQTRASLTLPDGRPLPPSLHAWLAFDASWFGLMTDTPPRRLKLAPLKDLLRAQARAMTNSPHGQEVPAEESFSDEQMVQVWVGLLPHPAMAEALAVELPPSGSQQHFFVFHQAGPEGEYPIVGFASAFEFWVKYPDFGAYLSHYFGLSKPD</sequence>
<name>A0ABX7MYE6_9BACT</name>
<dbReference type="Proteomes" id="UP000663090">
    <property type="component" value="Chromosome"/>
</dbReference>
<dbReference type="EMBL" id="CP071091">
    <property type="protein sequence ID" value="QSQ11358.1"/>
    <property type="molecule type" value="Genomic_DNA"/>
</dbReference>
<accession>A0ABX7MYE6</accession>
<evidence type="ECO:0008006" key="3">
    <source>
        <dbReference type="Google" id="ProtNLM"/>
    </source>
</evidence>
<protein>
    <recommendedName>
        <fullName evidence="3">Knr4/Smi1-like domain-containing protein</fullName>
    </recommendedName>
</protein>
<keyword evidence="2" id="KW-1185">Reference proteome</keyword>